<dbReference type="RefSeq" id="WP_103885500.1">
    <property type="nucleotide sequence ID" value="NZ_FNVU01000004.1"/>
</dbReference>
<dbReference type="GO" id="GO:0006355">
    <property type="term" value="P:regulation of DNA-templated transcription"/>
    <property type="evidence" value="ECO:0007669"/>
    <property type="project" value="InterPro"/>
</dbReference>
<dbReference type="GO" id="GO:0003677">
    <property type="term" value="F:DNA binding"/>
    <property type="evidence" value="ECO:0007669"/>
    <property type="project" value="UniProtKB-KW"/>
</dbReference>
<evidence type="ECO:0000313" key="9">
    <source>
        <dbReference type="EMBL" id="SEG28974.1"/>
    </source>
</evidence>
<dbReference type="PANTHER" id="PTHR43214">
    <property type="entry name" value="TWO-COMPONENT RESPONSE REGULATOR"/>
    <property type="match status" value="1"/>
</dbReference>
<evidence type="ECO:0000256" key="3">
    <source>
        <dbReference type="ARBA" id="ARBA00023125"/>
    </source>
</evidence>
<keyword evidence="10" id="KW-1185">Reference proteome</keyword>
<evidence type="ECO:0000256" key="4">
    <source>
        <dbReference type="ARBA" id="ARBA00023163"/>
    </source>
</evidence>
<dbReference type="InterPro" id="IPR058245">
    <property type="entry name" value="NreC/VraR/RcsB-like_REC"/>
</dbReference>
<feature type="modified residue" description="4-aspartylphosphate" evidence="5">
    <location>
        <position position="65"/>
    </location>
</feature>
<dbReference type="AlphaFoldDB" id="A0A1H5YY71"/>
<feature type="domain" description="Response regulatory" evidence="8">
    <location>
        <begin position="14"/>
        <end position="130"/>
    </location>
</feature>
<evidence type="ECO:0000259" key="8">
    <source>
        <dbReference type="PROSITE" id="PS50110"/>
    </source>
</evidence>
<dbReference type="GO" id="GO:0000160">
    <property type="term" value="P:phosphorelay signal transduction system"/>
    <property type="evidence" value="ECO:0007669"/>
    <property type="project" value="InterPro"/>
</dbReference>
<dbReference type="InterPro" id="IPR016032">
    <property type="entry name" value="Sig_transdc_resp-reg_C-effctor"/>
</dbReference>
<dbReference type="InterPro" id="IPR011006">
    <property type="entry name" value="CheY-like_superfamily"/>
</dbReference>
<evidence type="ECO:0000256" key="6">
    <source>
        <dbReference type="SAM" id="MobiDB-lite"/>
    </source>
</evidence>
<dbReference type="Proteomes" id="UP000236754">
    <property type="component" value="Unassembled WGS sequence"/>
</dbReference>
<accession>A0A1H5YY71</accession>
<keyword evidence="1 5" id="KW-0597">Phosphoprotein</keyword>
<dbReference type="CDD" id="cd06170">
    <property type="entry name" value="LuxR_C_like"/>
    <property type="match status" value="1"/>
</dbReference>
<evidence type="ECO:0000256" key="2">
    <source>
        <dbReference type="ARBA" id="ARBA00023015"/>
    </source>
</evidence>
<feature type="compositionally biased region" description="Low complexity" evidence="6">
    <location>
        <begin position="158"/>
        <end position="168"/>
    </location>
</feature>
<dbReference type="SMART" id="SM00421">
    <property type="entry name" value="HTH_LUXR"/>
    <property type="match status" value="1"/>
</dbReference>
<dbReference type="EMBL" id="FNVU01000004">
    <property type="protein sequence ID" value="SEG28974.1"/>
    <property type="molecule type" value="Genomic_DNA"/>
</dbReference>
<evidence type="ECO:0000313" key="10">
    <source>
        <dbReference type="Proteomes" id="UP000236754"/>
    </source>
</evidence>
<name>A0A1H5YY71_9ACTN</name>
<dbReference type="InterPro" id="IPR039420">
    <property type="entry name" value="WalR-like"/>
</dbReference>
<feature type="compositionally biased region" description="Gly residues" evidence="6">
    <location>
        <begin position="169"/>
        <end position="181"/>
    </location>
</feature>
<keyword evidence="3 9" id="KW-0238">DNA-binding</keyword>
<organism evidence="9 10">
    <name type="scientific">Actinacidiphila yanglinensis</name>
    <dbReference type="NCBI Taxonomy" id="310779"/>
    <lineage>
        <taxon>Bacteria</taxon>
        <taxon>Bacillati</taxon>
        <taxon>Actinomycetota</taxon>
        <taxon>Actinomycetes</taxon>
        <taxon>Kitasatosporales</taxon>
        <taxon>Streptomycetaceae</taxon>
        <taxon>Actinacidiphila</taxon>
    </lineage>
</organism>
<dbReference type="InterPro" id="IPR001789">
    <property type="entry name" value="Sig_transdc_resp-reg_receiver"/>
</dbReference>
<dbReference type="CDD" id="cd17535">
    <property type="entry name" value="REC_NarL-like"/>
    <property type="match status" value="1"/>
</dbReference>
<dbReference type="PROSITE" id="PS50043">
    <property type="entry name" value="HTH_LUXR_2"/>
    <property type="match status" value="1"/>
</dbReference>
<dbReference type="SUPFAM" id="SSF46894">
    <property type="entry name" value="C-terminal effector domain of the bipartite response regulators"/>
    <property type="match status" value="1"/>
</dbReference>
<dbReference type="PROSITE" id="PS50110">
    <property type="entry name" value="RESPONSE_REGULATORY"/>
    <property type="match status" value="1"/>
</dbReference>
<feature type="domain" description="HTH luxR-type" evidence="7">
    <location>
        <begin position="184"/>
        <end position="249"/>
    </location>
</feature>
<dbReference type="OrthoDB" id="9808843at2"/>
<protein>
    <submittedName>
        <fullName evidence="9">DNA-binding response regulator, NarL/FixJ family, contains REC and HTH domains</fullName>
    </submittedName>
</protein>
<dbReference type="SUPFAM" id="SSF52172">
    <property type="entry name" value="CheY-like"/>
    <property type="match status" value="1"/>
</dbReference>
<evidence type="ECO:0000256" key="1">
    <source>
        <dbReference type="ARBA" id="ARBA00022553"/>
    </source>
</evidence>
<dbReference type="Gene3D" id="3.40.50.2300">
    <property type="match status" value="1"/>
</dbReference>
<dbReference type="Pfam" id="PF00196">
    <property type="entry name" value="GerE"/>
    <property type="match status" value="1"/>
</dbReference>
<feature type="region of interest" description="Disordered" evidence="6">
    <location>
        <begin position="149"/>
        <end position="189"/>
    </location>
</feature>
<dbReference type="InterPro" id="IPR000792">
    <property type="entry name" value="Tscrpt_reg_LuxR_C"/>
</dbReference>
<dbReference type="PANTHER" id="PTHR43214:SF24">
    <property type="entry name" value="TRANSCRIPTIONAL REGULATORY PROTEIN NARL-RELATED"/>
    <property type="match status" value="1"/>
</dbReference>
<keyword evidence="4" id="KW-0804">Transcription</keyword>
<evidence type="ECO:0000256" key="5">
    <source>
        <dbReference type="PROSITE-ProRule" id="PRU00169"/>
    </source>
</evidence>
<dbReference type="PROSITE" id="PS00622">
    <property type="entry name" value="HTH_LUXR_1"/>
    <property type="match status" value="1"/>
</dbReference>
<sequence>MTGTPPAAGEPPVRVVVADDQAAVREGLVLMLDLLPGIDVVGSAADGRQALEVVAEQRPDAILLDLHMPVMDGIETTRRLTAEFPDVAIVVLTTYADDRSVLETLRAGARSYLTKDADRLHIAQTLRSATSGLTVLHPQVQATLLAAAGSDRGRPPHGDGAAGAPGSAGSAGSGGDSGAGGAHRAELPDGLTRREAEILALIARGRNNTEIAADLFLSGNTVKTHINRIFAKTGSRDRAAATRYAQRHGLD</sequence>
<proteinExistence type="predicted"/>
<gene>
    <name evidence="9" type="ORF">SAMN05216223_104209</name>
</gene>
<keyword evidence="2" id="KW-0805">Transcription regulation</keyword>
<dbReference type="SMART" id="SM00448">
    <property type="entry name" value="REC"/>
    <property type="match status" value="1"/>
</dbReference>
<evidence type="ECO:0000259" key="7">
    <source>
        <dbReference type="PROSITE" id="PS50043"/>
    </source>
</evidence>
<dbReference type="Pfam" id="PF00072">
    <property type="entry name" value="Response_reg"/>
    <property type="match status" value="1"/>
</dbReference>
<reference evidence="9 10" key="1">
    <citation type="submission" date="2016-10" db="EMBL/GenBank/DDBJ databases">
        <authorList>
            <person name="de Groot N.N."/>
        </authorList>
    </citation>
    <scope>NUCLEOTIDE SEQUENCE [LARGE SCALE GENOMIC DNA]</scope>
    <source>
        <strain evidence="9 10">CGMCC 4.2023</strain>
    </source>
</reference>
<dbReference type="PRINTS" id="PR00038">
    <property type="entry name" value="HTHLUXR"/>
</dbReference>